<dbReference type="Gene3D" id="3.10.490.10">
    <property type="entry name" value="Gamma-glutamyl cyclotransferase-like"/>
    <property type="match status" value="1"/>
</dbReference>
<proteinExistence type="predicted"/>
<gene>
    <name evidence="2" type="ORF">HNR14_003871</name>
</gene>
<accession>A0A853DYV9</accession>
<dbReference type="SUPFAM" id="SSF110857">
    <property type="entry name" value="Gamma-glutamyl cyclotransferase-like"/>
    <property type="match status" value="1"/>
</dbReference>
<dbReference type="AlphaFoldDB" id="A0A853DYV9"/>
<evidence type="ECO:0000313" key="2">
    <source>
        <dbReference type="EMBL" id="NYK11990.1"/>
    </source>
</evidence>
<dbReference type="CDD" id="cd06661">
    <property type="entry name" value="GGCT_like"/>
    <property type="match status" value="1"/>
</dbReference>
<dbReference type="Proteomes" id="UP000521075">
    <property type="component" value="Unassembled WGS sequence"/>
</dbReference>
<evidence type="ECO:0000313" key="3">
    <source>
        <dbReference type="Proteomes" id="UP000521075"/>
    </source>
</evidence>
<dbReference type="Pfam" id="PF06094">
    <property type="entry name" value="GGACT"/>
    <property type="match status" value="1"/>
</dbReference>
<dbReference type="EMBL" id="JACCHJ010000001">
    <property type="protein sequence ID" value="NYK11990.1"/>
    <property type="molecule type" value="Genomic_DNA"/>
</dbReference>
<reference evidence="2 3" key="1">
    <citation type="submission" date="2020-07" db="EMBL/GenBank/DDBJ databases">
        <title>Sequencing the genomes of 1000 actinobacteria strains.</title>
        <authorList>
            <person name="Klenk H.-P."/>
        </authorList>
    </citation>
    <scope>NUCLEOTIDE SEQUENCE [LARGE SCALE GENOMIC DNA]</scope>
    <source>
        <strain evidence="2 3">DSM 15166</strain>
    </source>
</reference>
<organism evidence="2 3">
    <name type="scientific">Leifsonia naganoensis</name>
    <dbReference type="NCBI Taxonomy" id="150025"/>
    <lineage>
        <taxon>Bacteria</taxon>
        <taxon>Bacillati</taxon>
        <taxon>Actinomycetota</taxon>
        <taxon>Actinomycetes</taxon>
        <taxon>Micrococcales</taxon>
        <taxon>Microbacteriaceae</taxon>
        <taxon>Leifsonia</taxon>
    </lineage>
</organism>
<sequence length="123" mass="13449">MTASTPAPHRVFSYGTLRQPDVQRALYGREVPTVADALPRYRLDWLVITDPDVIATSGSDRHPILRRGEPGDLVEGAFLELDGTELTATDAYEVADYVRRVVTLSSGVEAFVYVAGDEGDARP</sequence>
<dbReference type="InterPro" id="IPR009288">
    <property type="entry name" value="AIG2-like_dom"/>
</dbReference>
<evidence type="ECO:0000259" key="1">
    <source>
        <dbReference type="Pfam" id="PF06094"/>
    </source>
</evidence>
<dbReference type="InterPro" id="IPR036568">
    <property type="entry name" value="GGCT-like_sf"/>
</dbReference>
<name>A0A853DYV9_9MICO</name>
<keyword evidence="3" id="KW-1185">Reference proteome</keyword>
<comment type="caution">
    <text evidence="2">The sequence shown here is derived from an EMBL/GenBank/DDBJ whole genome shotgun (WGS) entry which is preliminary data.</text>
</comment>
<dbReference type="RefSeq" id="WP_179702281.1">
    <property type="nucleotide sequence ID" value="NZ_BAAAHA010000002.1"/>
</dbReference>
<dbReference type="GO" id="GO:0016740">
    <property type="term" value="F:transferase activity"/>
    <property type="evidence" value="ECO:0007669"/>
    <property type="project" value="UniProtKB-KW"/>
</dbReference>
<protein>
    <submittedName>
        <fullName evidence="2">Gamma-glutamylcyclotransferase (GGCT)/AIG2-like uncharacterized protein YtfP</fullName>
    </submittedName>
</protein>
<dbReference type="InterPro" id="IPR013024">
    <property type="entry name" value="GGCT-like"/>
</dbReference>
<keyword evidence="2" id="KW-0808">Transferase</keyword>
<feature type="domain" description="Gamma-glutamylcyclotransferase AIG2-like" evidence="1">
    <location>
        <begin position="11"/>
        <end position="117"/>
    </location>
</feature>